<evidence type="ECO:0000313" key="2">
    <source>
        <dbReference type="Proteomes" id="UP000765509"/>
    </source>
</evidence>
<dbReference type="AlphaFoldDB" id="A0A9Q3FR11"/>
<dbReference type="OrthoDB" id="2749294at2759"/>
<evidence type="ECO:0000313" key="1">
    <source>
        <dbReference type="EMBL" id="MBW0541896.1"/>
    </source>
</evidence>
<comment type="caution">
    <text evidence="1">The sequence shown here is derived from an EMBL/GenBank/DDBJ whole genome shotgun (WGS) entry which is preliminary data.</text>
</comment>
<sequence length="115" mass="12699">MTDNASSNNCMAQKLEETSGSFNSAMQHIGCMAHMIPLTACEGSNALSLDSSSPDNNIPPDDWINNCMSIETLVDSPDGMHLRYNNIISQIARLVSYLNQCPQWRDKFITTVCLV</sequence>
<dbReference type="EMBL" id="AVOT02046580">
    <property type="protein sequence ID" value="MBW0541896.1"/>
    <property type="molecule type" value="Genomic_DNA"/>
</dbReference>
<keyword evidence="2" id="KW-1185">Reference proteome</keyword>
<protein>
    <submittedName>
        <fullName evidence="1">Uncharacterized protein</fullName>
    </submittedName>
</protein>
<reference evidence="1" key="1">
    <citation type="submission" date="2021-03" db="EMBL/GenBank/DDBJ databases">
        <title>Draft genome sequence of rust myrtle Austropuccinia psidii MF-1, a brazilian biotype.</title>
        <authorList>
            <person name="Quecine M.C."/>
            <person name="Pachon D.M.R."/>
            <person name="Bonatelli M.L."/>
            <person name="Correr F.H."/>
            <person name="Franceschini L.M."/>
            <person name="Leite T.F."/>
            <person name="Margarido G.R.A."/>
            <person name="Almeida C.A."/>
            <person name="Ferrarezi J.A."/>
            <person name="Labate C.A."/>
        </authorList>
    </citation>
    <scope>NUCLEOTIDE SEQUENCE</scope>
    <source>
        <strain evidence="1">MF-1</strain>
    </source>
</reference>
<dbReference type="Proteomes" id="UP000765509">
    <property type="component" value="Unassembled WGS sequence"/>
</dbReference>
<accession>A0A9Q3FR11</accession>
<proteinExistence type="predicted"/>
<gene>
    <name evidence="1" type="ORF">O181_081611</name>
</gene>
<organism evidence="1 2">
    <name type="scientific">Austropuccinia psidii MF-1</name>
    <dbReference type="NCBI Taxonomy" id="1389203"/>
    <lineage>
        <taxon>Eukaryota</taxon>
        <taxon>Fungi</taxon>
        <taxon>Dikarya</taxon>
        <taxon>Basidiomycota</taxon>
        <taxon>Pucciniomycotina</taxon>
        <taxon>Pucciniomycetes</taxon>
        <taxon>Pucciniales</taxon>
        <taxon>Sphaerophragmiaceae</taxon>
        <taxon>Austropuccinia</taxon>
    </lineage>
</organism>
<name>A0A9Q3FR11_9BASI</name>